<feature type="region of interest" description="Disordered" evidence="1">
    <location>
        <begin position="304"/>
        <end position="334"/>
    </location>
</feature>
<organism evidence="2 3">
    <name type="scientific">Ectocarpus siliculosus</name>
    <name type="common">Brown alga</name>
    <name type="synonym">Conferva siliculosa</name>
    <dbReference type="NCBI Taxonomy" id="2880"/>
    <lineage>
        <taxon>Eukaryota</taxon>
        <taxon>Sar</taxon>
        <taxon>Stramenopiles</taxon>
        <taxon>Ochrophyta</taxon>
        <taxon>PX clade</taxon>
        <taxon>Phaeophyceae</taxon>
        <taxon>Ectocarpales</taxon>
        <taxon>Ectocarpaceae</taxon>
        <taxon>Ectocarpus</taxon>
    </lineage>
</organism>
<feature type="compositionally biased region" description="Basic and acidic residues" evidence="1">
    <location>
        <begin position="319"/>
        <end position="328"/>
    </location>
</feature>
<dbReference type="Proteomes" id="UP000002630">
    <property type="component" value="Linkage Group LG24"/>
</dbReference>
<protein>
    <submittedName>
        <fullName evidence="2">Uncharacterized protein</fullName>
    </submittedName>
</protein>
<feature type="compositionally biased region" description="Gly residues" evidence="1">
    <location>
        <begin position="745"/>
        <end position="757"/>
    </location>
</feature>
<feature type="compositionally biased region" description="Basic and acidic residues" evidence="1">
    <location>
        <begin position="513"/>
        <end position="523"/>
    </location>
</feature>
<name>D7G3G8_ECTSI</name>
<dbReference type="EMBL" id="FN649749">
    <property type="protein sequence ID" value="CBJ26966.1"/>
    <property type="molecule type" value="Genomic_DNA"/>
</dbReference>
<sequence>MPMSGPAQATVHKIIAASIMQMFDLEHPDFGILDTDEVAVSFKRHVYVKESSFQAGELRQVNRTSELNLLATSLRQNGSVTSGVLELAPSSLESSISSVETAAMARKLLGSSVAKPNRTDIGVKGPRTVTCDDGTSWLLPPHISFCRESTFLSGNHQPLMLKILLKKGSCQVNGRTIVRRDVSVRHLCEHINKQTVLALRALSAELFPVYGPAQDQVHRSVAARILCMFDKENPSSDILDDTVVNIRIQRHQLVRESSFVAGDLRVENRNDLAILTERFRNDPAVISGELLPATAPVTCTAYAPPLPSGSATARGKKEKSKDREEEVSTVRATASDELPDTTLVSKERENKPGEVWRVTNVDDTSPLSLPWGIYSDAKDANGDETMRLKVKLGACWVNGEKVAHAKKMKVVGGVAVNASNIAALRSLRDDFGLGLGASKRVKMIIAAKAFRLWLRTRRGSDFSGSAPVSITDAVGNVLRPIVVATAGELRGVNIERSRVVKELLHALRATGTDAERGSCDRPIPDTPISTKGKKRKRVKSANEATHSSDPVSSTANDPRKRVRGVECGSGNKTARGCTSLGRPAASDGNAERAQGDSAEVLKERHGRSGGRVTLGCSKMDGASPMAKTVVIDLTSRPAASEIEDSDQTDAAGPGPSYELPRGAKRKKRRRSSSSTPAQECKSEERVVGETNRGDIVSAAASSWGRSNGKTRSGKDQRICLSESVQSGGVGERAARERKAEKGTHNGSGNGVAGGRGGVQYSCAQGWASAVIVSASCSSTATKRDKRKNKKGNKRDNVHMDSDQPTVSKAAENRVCKTAEETAGRRRSSIGQKDDGPDHATHKPTRSVEGQSRGAKTQRFGKDMPPSKDKKKRLMQWIVHG</sequence>
<feature type="compositionally biased region" description="Basic residues" evidence="1">
    <location>
        <begin position="783"/>
        <end position="792"/>
    </location>
</feature>
<accession>D7G3G8</accession>
<dbReference type="OrthoDB" id="10486062at2759"/>
<keyword evidence="3" id="KW-1185">Reference proteome</keyword>
<feature type="region of interest" description="Disordered" evidence="1">
    <location>
        <begin position="511"/>
        <end position="757"/>
    </location>
</feature>
<feature type="compositionally biased region" description="Basic and acidic residues" evidence="1">
    <location>
        <begin position="831"/>
        <end position="840"/>
    </location>
</feature>
<gene>
    <name evidence="2" type="ORF">Esi_0051_0046</name>
</gene>
<proteinExistence type="predicted"/>
<dbReference type="InParanoid" id="D7G3G8"/>
<feature type="compositionally biased region" description="Basic residues" evidence="1">
    <location>
        <begin position="662"/>
        <end position="671"/>
    </location>
</feature>
<feature type="compositionally biased region" description="Polar residues" evidence="1">
    <location>
        <begin position="542"/>
        <end position="556"/>
    </location>
</feature>
<evidence type="ECO:0000256" key="1">
    <source>
        <dbReference type="SAM" id="MobiDB-lite"/>
    </source>
</evidence>
<evidence type="ECO:0000313" key="3">
    <source>
        <dbReference type="Proteomes" id="UP000002630"/>
    </source>
</evidence>
<reference evidence="2 3" key="1">
    <citation type="journal article" date="2010" name="Nature">
        <title>The Ectocarpus genome and the independent evolution of multicellularity in brown algae.</title>
        <authorList>
            <person name="Cock J.M."/>
            <person name="Sterck L."/>
            <person name="Rouze P."/>
            <person name="Scornet D."/>
            <person name="Allen A.E."/>
            <person name="Amoutzias G."/>
            <person name="Anthouard V."/>
            <person name="Artiguenave F."/>
            <person name="Aury J.M."/>
            <person name="Badger J.H."/>
            <person name="Beszteri B."/>
            <person name="Billiau K."/>
            <person name="Bonnet E."/>
            <person name="Bothwell J.H."/>
            <person name="Bowler C."/>
            <person name="Boyen C."/>
            <person name="Brownlee C."/>
            <person name="Carrano C.J."/>
            <person name="Charrier B."/>
            <person name="Cho G.Y."/>
            <person name="Coelho S.M."/>
            <person name="Collen J."/>
            <person name="Corre E."/>
            <person name="Da Silva C."/>
            <person name="Delage L."/>
            <person name="Delaroque N."/>
            <person name="Dittami S.M."/>
            <person name="Doulbeau S."/>
            <person name="Elias M."/>
            <person name="Farnham G."/>
            <person name="Gachon C.M."/>
            <person name="Gschloessl B."/>
            <person name="Heesch S."/>
            <person name="Jabbari K."/>
            <person name="Jubin C."/>
            <person name="Kawai H."/>
            <person name="Kimura K."/>
            <person name="Kloareg B."/>
            <person name="Kupper F.C."/>
            <person name="Lang D."/>
            <person name="Le Bail A."/>
            <person name="Leblanc C."/>
            <person name="Lerouge P."/>
            <person name="Lohr M."/>
            <person name="Lopez P.J."/>
            <person name="Martens C."/>
            <person name="Maumus F."/>
            <person name="Michel G."/>
            <person name="Miranda-Saavedra D."/>
            <person name="Morales J."/>
            <person name="Moreau H."/>
            <person name="Motomura T."/>
            <person name="Nagasato C."/>
            <person name="Napoli C.A."/>
            <person name="Nelson D.R."/>
            <person name="Nyvall-Collen P."/>
            <person name="Peters A.F."/>
            <person name="Pommier C."/>
            <person name="Potin P."/>
            <person name="Poulain J."/>
            <person name="Quesneville H."/>
            <person name="Read B."/>
            <person name="Rensing S.A."/>
            <person name="Ritter A."/>
            <person name="Rousvoal S."/>
            <person name="Samanta M."/>
            <person name="Samson G."/>
            <person name="Schroeder D.C."/>
            <person name="Segurens B."/>
            <person name="Strittmatter M."/>
            <person name="Tonon T."/>
            <person name="Tregear J.W."/>
            <person name="Valentin K."/>
            <person name="von Dassow P."/>
            <person name="Yamagishi T."/>
            <person name="Van de Peer Y."/>
            <person name="Wincker P."/>
        </authorList>
    </citation>
    <scope>NUCLEOTIDE SEQUENCE [LARGE SCALE GENOMIC DNA]</scope>
    <source>
        <strain evidence="3">Ec32 / CCAP1310/4</strain>
    </source>
</reference>
<dbReference type="AlphaFoldDB" id="D7G3G8"/>
<feature type="compositionally biased region" description="Basic and acidic residues" evidence="1">
    <location>
        <begin position="589"/>
        <end position="603"/>
    </location>
</feature>
<feature type="region of interest" description="Disordered" evidence="1">
    <location>
        <begin position="773"/>
        <end position="880"/>
    </location>
</feature>
<feature type="compositionally biased region" description="Polar residues" evidence="1">
    <location>
        <begin position="699"/>
        <end position="710"/>
    </location>
</feature>
<feature type="compositionally biased region" description="Basic and acidic residues" evidence="1">
    <location>
        <begin position="810"/>
        <end position="823"/>
    </location>
</feature>
<feature type="compositionally biased region" description="Basic and acidic residues" evidence="1">
    <location>
        <begin position="732"/>
        <end position="743"/>
    </location>
</feature>
<evidence type="ECO:0000313" key="2">
    <source>
        <dbReference type="EMBL" id="CBJ26966.1"/>
    </source>
</evidence>
<dbReference type="EMBL" id="FN648719">
    <property type="protein sequence ID" value="CBJ26966.1"/>
    <property type="molecule type" value="Genomic_DNA"/>
</dbReference>